<dbReference type="GO" id="GO:0016832">
    <property type="term" value="F:aldehyde-lyase activity"/>
    <property type="evidence" value="ECO:0007669"/>
    <property type="project" value="TreeGrafter"/>
</dbReference>
<feature type="domain" description="HpcH/HpaI aldolase/citrate lyase" evidence="4">
    <location>
        <begin position="21"/>
        <end position="239"/>
    </location>
</feature>
<evidence type="ECO:0000256" key="2">
    <source>
        <dbReference type="ARBA" id="ARBA00022723"/>
    </source>
</evidence>
<dbReference type="PANTHER" id="PTHR30502:SF0">
    <property type="entry name" value="PHOSPHOENOLPYRUVATE CARBOXYLASE FAMILY PROTEIN"/>
    <property type="match status" value="1"/>
</dbReference>
<evidence type="ECO:0000256" key="3">
    <source>
        <dbReference type="ARBA" id="ARBA00023239"/>
    </source>
</evidence>
<dbReference type="InterPro" id="IPR040442">
    <property type="entry name" value="Pyrv_kinase-like_dom_sf"/>
</dbReference>
<dbReference type="Gene3D" id="3.20.20.60">
    <property type="entry name" value="Phosphoenolpyruvate-binding domains"/>
    <property type="match status" value="1"/>
</dbReference>
<dbReference type="InterPro" id="IPR015813">
    <property type="entry name" value="Pyrv/PenolPyrv_kinase-like_dom"/>
</dbReference>
<organism evidence="5 6">
    <name type="scientific">Maribacter algarum</name>
    <name type="common">ex Zhang et al. 2020</name>
    <dbReference type="NCBI Taxonomy" id="2578118"/>
    <lineage>
        <taxon>Bacteria</taxon>
        <taxon>Pseudomonadati</taxon>
        <taxon>Bacteroidota</taxon>
        <taxon>Flavobacteriia</taxon>
        <taxon>Flavobacteriales</taxon>
        <taxon>Flavobacteriaceae</taxon>
        <taxon>Maribacter</taxon>
    </lineage>
</organism>
<name>A0A5S3PUP1_9FLAO</name>
<sequence length="253" mass="27481">MKENQLKKRIESGKAGLGVISPTIDPTICEYIGLLGMDFYMIDGEHGAITASDVTNMVRACELRNTTPLARIRSIDAKLILQYMDAGIMGVMMPTIDNADDIKTLVEAIKYPPFGKRGLGPVRASDYMQGPMSQEEYVSFANEQTLVMPQIETMECVKNLPQLCKIEGVDGFIIGPRDLAMSMGFYDGPGHDEVKKVLDEIFATILDSGKWFGTVAGNAAGAEALIEKGASMVMNSVQGLIKTSGNAFLQARK</sequence>
<protein>
    <submittedName>
        <fullName evidence="5">Host specificity protein</fullName>
    </submittedName>
</protein>
<dbReference type="GO" id="GO:0046872">
    <property type="term" value="F:metal ion binding"/>
    <property type="evidence" value="ECO:0007669"/>
    <property type="project" value="UniProtKB-KW"/>
</dbReference>
<dbReference type="EMBL" id="VATY01000001">
    <property type="protein sequence ID" value="TMM58628.1"/>
    <property type="molecule type" value="Genomic_DNA"/>
</dbReference>
<comment type="caution">
    <text evidence="5">The sequence shown here is derived from an EMBL/GenBank/DDBJ whole genome shotgun (WGS) entry which is preliminary data.</text>
</comment>
<dbReference type="InterPro" id="IPR005000">
    <property type="entry name" value="Aldolase/citrate-lyase_domain"/>
</dbReference>
<dbReference type="Proteomes" id="UP000310314">
    <property type="component" value="Unassembled WGS sequence"/>
</dbReference>
<accession>A0A5S3PUP1</accession>
<keyword evidence="6" id="KW-1185">Reference proteome</keyword>
<evidence type="ECO:0000259" key="4">
    <source>
        <dbReference type="Pfam" id="PF03328"/>
    </source>
</evidence>
<dbReference type="AlphaFoldDB" id="A0A5S3PUP1"/>
<dbReference type="RefSeq" id="WP_138656560.1">
    <property type="nucleotide sequence ID" value="NZ_VATY01000001.1"/>
</dbReference>
<comment type="similarity">
    <text evidence="1">Belongs to the HpcH/HpaI aldolase family.</text>
</comment>
<keyword evidence="3" id="KW-0456">Lyase</keyword>
<dbReference type="OrthoDB" id="86160at2"/>
<reference evidence="5 6" key="1">
    <citation type="submission" date="2019-05" db="EMBL/GenBank/DDBJ databases">
        <authorList>
            <person name="Zhang J.-Y."/>
            <person name="Feg X."/>
            <person name="Du Z.-J."/>
        </authorList>
    </citation>
    <scope>NUCLEOTIDE SEQUENCE [LARGE SCALE GENOMIC DNA]</scope>
    <source>
        <strain evidence="5 6">RZ26</strain>
    </source>
</reference>
<dbReference type="SUPFAM" id="SSF51621">
    <property type="entry name" value="Phosphoenolpyruvate/pyruvate domain"/>
    <property type="match status" value="1"/>
</dbReference>
<dbReference type="PANTHER" id="PTHR30502">
    <property type="entry name" value="2-KETO-3-DEOXY-L-RHAMNONATE ALDOLASE"/>
    <property type="match status" value="1"/>
</dbReference>
<evidence type="ECO:0000313" key="6">
    <source>
        <dbReference type="Proteomes" id="UP000310314"/>
    </source>
</evidence>
<keyword evidence="2" id="KW-0479">Metal-binding</keyword>
<dbReference type="Pfam" id="PF03328">
    <property type="entry name" value="HpcH_HpaI"/>
    <property type="match status" value="1"/>
</dbReference>
<gene>
    <name evidence="5" type="ORF">FEE95_04135</name>
</gene>
<evidence type="ECO:0000313" key="5">
    <source>
        <dbReference type="EMBL" id="TMM58628.1"/>
    </source>
</evidence>
<dbReference type="GO" id="GO:0005737">
    <property type="term" value="C:cytoplasm"/>
    <property type="evidence" value="ECO:0007669"/>
    <property type="project" value="TreeGrafter"/>
</dbReference>
<proteinExistence type="inferred from homology"/>
<dbReference type="InterPro" id="IPR050251">
    <property type="entry name" value="HpcH-HpaI_aldolase"/>
</dbReference>
<evidence type="ECO:0000256" key="1">
    <source>
        <dbReference type="ARBA" id="ARBA00005568"/>
    </source>
</evidence>